<proteinExistence type="predicted"/>
<dbReference type="PANTHER" id="PTHR34215:SF1">
    <property type="entry name" value="YLXR DOMAIN-CONTAINING PROTEIN"/>
    <property type="match status" value="1"/>
</dbReference>
<dbReference type="SUPFAM" id="SSF55315">
    <property type="entry name" value="L30e-like"/>
    <property type="match status" value="1"/>
</dbReference>
<dbReference type="InterPro" id="IPR007393">
    <property type="entry name" value="YlxR_dom"/>
</dbReference>
<feature type="domain" description="YlxR" evidence="1">
    <location>
        <begin position="31"/>
        <end position="96"/>
    </location>
</feature>
<reference evidence="2 3" key="1">
    <citation type="submission" date="2019-06" db="EMBL/GenBank/DDBJ databases">
        <title>The draft genome of Rhizobium smilacinae PTYR-5.</title>
        <authorList>
            <person name="Liu L."/>
            <person name="Li L."/>
            <person name="Zhang X."/>
        </authorList>
    </citation>
    <scope>NUCLEOTIDE SEQUENCE [LARGE SCALE GENOMIC DNA]</scope>
    <source>
        <strain evidence="2 3">PTYR-5</strain>
    </source>
</reference>
<dbReference type="AlphaFoldDB" id="A0A5C4XV60"/>
<evidence type="ECO:0000259" key="1">
    <source>
        <dbReference type="Pfam" id="PF04296"/>
    </source>
</evidence>
<dbReference type="OrthoDB" id="9799836at2"/>
<evidence type="ECO:0000313" key="3">
    <source>
        <dbReference type="Proteomes" id="UP000311605"/>
    </source>
</evidence>
<dbReference type="SUPFAM" id="SSF64376">
    <property type="entry name" value="YlxR-like"/>
    <property type="match status" value="1"/>
</dbReference>
<dbReference type="Pfam" id="PF04296">
    <property type="entry name" value="YlxR"/>
    <property type="match status" value="1"/>
</dbReference>
<dbReference type="Gene3D" id="3.30.1330.30">
    <property type="match status" value="1"/>
</dbReference>
<dbReference type="RefSeq" id="WP_139675960.1">
    <property type="nucleotide sequence ID" value="NZ_VDMN01000001.1"/>
</dbReference>
<comment type="caution">
    <text evidence="2">The sequence shown here is derived from an EMBL/GenBank/DDBJ whole genome shotgun (WGS) entry which is preliminary data.</text>
</comment>
<dbReference type="EMBL" id="VDMN01000001">
    <property type="protein sequence ID" value="TNM66570.1"/>
    <property type="molecule type" value="Genomic_DNA"/>
</dbReference>
<keyword evidence="3" id="KW-1185">Reference proteome</keyword>
<dbReference type="InterPro" id="IPR029064">
    <property type="entry name" value="Ribosomal_eL30-like_sf"/>
</dbReference>
<name>A0A5C4XV60_9HYPH</name>
<dbReference type="NCBIfam" id="NF006622">
    <property type="entry name" value="PRK09190.1"/>
    <property type="match status" value="1"/>
</dbReference>
<dbReference type="InterPro" id="IPR037465">
    <property type="entry name" value="YlxR"/>
</dbReference>
<evidence type="ECO:0000313" key="2">
    <source>
        <dbReference type="EMBL" id="TNM66570.1"/>
    </source>
</evidence>
<dbReference type="InterPro" id="IPR035931">
    <property type="entry name" value="YlxR-like_sf"/>
</dbReference>
<protein>
    <submittedName>
        <fullName evidence="2">RNA-binding protein</fullName>
    </submittedName>
</protein>
<dbReference type="Gene3D" id="3.30.1230.10">
    <property type="entry name" value="YlxR-like"/>
    <property type="match status" value="1"/>
</dbReference>
<accession>A0A5C4XV60</accession>
<dbReference type="CDD" id="cd00279">
    <property type="entry name" value="YlxR"/>
    <property type="match status" value="1"/>
</dbReference>
<sequence>MIAVGNQPDDADALDDHFDDQWPDDFVVNDRTCIVTREATSPDALIRFVRAPDGSVVPDLKRQLPGRGCWVRADRQLIERAIKKQLFARALKSDAKAAADLGALVERLLVADLAGMMNLARKAAQFISGAAKVDAAVRSGAAIAVFHASDAAADSVRKIDQARKAWKLGTDAGQDIPSFLLLTAAELDEVIGENAFIHACALAGQAGEGVVKRANLLEQFRKGGLSQTKGVADMPKQ</sequence>
<dbReference type="Proteomes" id="UP000311605">
    <property type="component" value="Unassembled WGS sequence"/>
</dbReference>
<organism evidence="2 3">
    <name type="scientific">Aliirhizobium smilacinae</name>
    <dbReference type="NCBI Taxonomy" id="1395944"/>
    <lineage>
        <taxon>Bacteria</taxon>
        <taxon>Pseudomonadati</taxon>
        <taxon>Pseudomonadota</taxon>
        <taxon>Alphaproteobacteria</taxon>
        <taxon>Hyphomicrobiales</taxon>
        <taxon>Rhizobiaceae</taxon>
        <taxon>Aliirhizobium</taxon>
    </lineage>
</organism>
<gene>
    <name evidence="2" type="ORF">FHP24_10370</name>
</gene>
<dbReference type="PANTHER" id="PTHR34215">
    <property type="entry name" value="BLL0784 PROTEIN"/>
    <property type="match status" value="1"/>
</dbReference>